<dbReference type="Proteomes" id="UP001592531">
    <property type="component" value="Unassembled WGS sequence"/>
</dbReference>
<dbReference type="RefSeq" id="WP_380544323.1">
    <property type="nucleotide sequence ID" value="NZ_JBHFAB010000038.1"/>
</dbReference>
<evidence type="ECO:0000313" key="1">
    <source>
        <dbReference type="EMBL" id="MFC1421322.1"/>
    </source>
</evidence>
<dbReference type="EMBL" id="JBHFAB010000038">
    <property type="protein sequence ID" value="MFC1421322.1"/>
    <property type="molecule type" value="Genomic_DNA"/>
</dbReference>
<comment type="caution">
    <text evidence="1">The sequence shown here is derived from an EMBL/GenBank/DDBJ whole genome shotgun (WGS) entry which is preliminary data.</text>
</comment>
<evidence type="ECO:0000313" key="2">
    <source>
        <dbReference type="Proteomes" id="UP001592531"/>
    </source>
</evidence>
<protein>
    <submittedName>
        <fullName evidence="1">Transcriptional regulator</fullName>
    </submittedName>
</protein>
<name>A0ABV6W5R5_9ACTN</name>
<keyword evidence="2" id="KW-1185">Reference proteome</keyword>
<organism evidence="1 2">
    <name type="scientific">Streptacidiphilus cavernicola</name>
    <dbReference type="NCBI Taxonomy" id="3342716"/>
    <lineage>
        <taxon>Bacteria</taxon>
        <taxon>Bacillati</taxon>
        <taxon>Actinomycetota</taxon>
        <taxon>Actinomycetes</taxon>
        <taxon>Kitasatosporales</taxon>
        <taxon>Streptomycetaceae</taxon>
        <taxon>Streptacidiphilus</taxon>
    </lineage>
</organism>
<sequence>MLVYRHQMLHLGVSPQLLAALDRAIEADVLLASALEDHTPASHPLGAWVMQRDLADLLTWPLHGRVPELIAALPAPNRPRRGPVAAAPELPAADRERFFTRMRATAEQATGGDQFLLRRQALYLAGYDRSPDTTDWLDHQQRSTHPEGWLDQWLNARSVASVGARQGDTDQITGFIATTLVDDDAGEAANLNYWAYWVGEIPDIQLDDTFMGTRSPDSWHGRRLLHHVTGRLDPKFGYLDLYVHTLWALLAARPQLLRDGSVNRSWLRERVEILLDSPGVSRQADRDLAGVRYALRLAEV</sequence>
<reference evidence="1 2" key="1">
    <citation type="submission" date="2024-09" db="EMBL/GenBank/DDBJ databases">
        <authorList>
            <person name="Lee S.D."/>
        </authorList>
    </citation>
    <scope>NUCLEOTIDE SEQUENCE [LARGE SCALE GENOMIC DNA]</scope>
    <source>
        <strain evidence="1 2">N8-3</strain>
    </source>
</reference>
<accession>A0ABV6W5R5</accession>
<proteinExistence type="predicted"/>
<gene>
    <name evidence="1" type="ORF">ACEZDE_32475</name>
</gene>